<evidence type="ECO:0000256" key="1">
    <source>
        <dbReference type="SAM" id="MobiDB-lite"/>
    </source>
</evidence>
<evidence type="ECO:0000313" key="2">
    <source>
        <dbReference type="EMBL" id="KAK5824383.1"/>
    </source>
</evidence>
<gene>
    <name evidence="2" type="ORF">PVK06_019155</name>
</gene>
<comment type="caution">
    <text evidence="2">The sequence shown here is derived from an EMBL/GenBank/DDBJ whole genome shotgun (WGS) entry which is preliminary data.</text>
</comment>
<feature type="region of interest" description="Disordered" evidence="1">
    <location>
        <begin position="1"/>
        <end position="24"/>
    </location>
</feature>
<organism evidence="2 3">
    <name type="scientific">Gossypium arboreum</name>
    <name type="common">Tree cotton</name>
    <name type="synonym">Gossypium nanking</name>
    <dbReference type="NCBI Taxonomy" id="29729"/>
    <lineage>
        <taxon>Eukaryota</taxon>
        <taxon>Viridiplantae</taxon>
        <taxon>Streptophyta</taxon>
        <taxon>Embryophyta</taxon>
        <taxon>Tracheophyta</taxon>
        <taxon>Spermatophyta</taxon>
        <taxon>Magnoliopsida</taxon>
        <taxon>eudicotyledons</taxon>
        <taxon>Gunneridae</taxon>
        <taxon>Pentapetalae</taxon>
        <taxon>rosids</taxon>
        <taxon>malvids</taxon>
        <taxon>Malvales</taxon>
        <taxon>Malvaceae</taxon>
        <taxon>Malvoideae</taxon>
        <taxon>Gossypium</taxon>
    </lineage>
</organism>
<dbReference type="Proteomes" id="UP001358586">
    <property type="component" value="Chromosome 6"/>
</dbReference>
<reference evidence="2 3" key="1">
    <citation type="submission" date="2023-03" db="EMBL/GenBank/DDBJ databases">
        <title>WGS of Gossypium arboreum.</title>
        <authorList>
            <person name="Yu D."/>
        </authorList>
    </citation>
    <scope>NUCLEOTIDE SEQUENCE [LARGE SCALE GENOMIC DNA]</scope>
    <source>
        <tissue evidence="2">Leaf</tissue>
    </source>
</reference>
<proteinExistence type="predicted"/>
<sequence length="68" mass="7438">MNDERPQLQQDPPPSVRSQSALVSLQDESIQSVSTLQSSGNIFGDLKSTRPTMALNNKAFPVTHPFVV</sequence>
<evidence type="ECO:0000313" key="3">
    <source>
        <dbReference type="Proteomes" id="UP001358586"/>
    </source>
</evidence>
<accession>A0ABR0PJ83</accession>
<protein>
    <submittedName>
        <fullName evidence="2">Uncharacterized protein</fullName>
    </submittedName>
</protein>
<name>A0ABR0PJ83_GOSAR</name>
<keyword evidence="3" id="KW-1185">Reference proteome</keyword>
<dbReference type="EMBL" id="JARKNE010000006">
    <property type="protein sequence ID" value="KAK5824383.1"/>
    <property type="molecule type" value="Genomic_DNA"/>
</dbReference>